<feature type="domain" description="ABC transmembrane type-1" evidence="9">
    <location>
        <begin position="69"/>
        <end position="275"/>
    </location>
</feature>
<dbReference type="RefSeq" id="WP_220231447.1">
    <property type="nucleotide sequence ID" value="NZ_JAICBX010000008.1"/>
</dbReference>
<evidence type="ECO:0000256" key="6">
    <source>
        <dbReference type="ARBA" id="ARBA00022989"/>
    </source>
</evidence>
<keyword evidence="11" id="KW-1185">Reference proteome</keyword>
<evidence type="ECO:0000256" key="4">
    <source>
        <dbReference type="ARBA" id="ARBA00022475"/>
    </source>
</evidence>
<evidence type="ECO:0000256" key="3">
    <source>
        <dbReference type="ARBA" id="ARBA00022448"/>
    </source>
</evidence>
<keyword evidence="3" id="KW-0813">Transport</keyword>
<dbReference type="InterPro" id="IPR000515">
    <property type="entry name" value="MetI-like"/>
</dbReference>
<name>A0AAE2ZTP3_9HYPH</name>
<feature type="transmembrane region" description="Helical" evidence="8">
    <location>
        <begin position="155"/>
        <end position="177"/>
    </location>
</feature>
<evidence type="ECO:0000256" key="8">
    <source>
        <dbReference type="SAM" id="Phobius"/>
    </source>
</evidence>
<evidence type="ECO:0000256" key="1">
    <source>
        <dbReference type="ARBA" id="ARBA00004651"/>
    </source>
</evidence>
<dbReference type="Gene3D" id="1.10.3720.10">
    <property type="entry name" value="MetI-like"/>
    <property type="match status" value="1"/>
</dbReference>
<dbReference type="GO" id="GO:0055085">
    <property type="term" value="P:transmembrane transport"/>
    <property type="evidence" value="ECO:0007669"/>
    <property type="project" value="InterPro"/>
</dbReference>
<evidence type="ECO:0000313" key="10">
    <source>
        <dbReference type="EMBL" id="MBW8640711.1"/>
    </source>
</evidence>
<organism evidence="10 11">
    <name type="scientific">Flavimaribacter sediminis</name>
    <dbReference type="NCBI Taxonomy" id="2865987"/>
    <lineage>
        <taxon>Bacteria</taxon>
        <taxon>Pseudomonadati</taxon>
        <taxon>Pseudomonadota</taxon>
        <taxon>Alphaproteobacteria</taxon>
        <taxon>Hyphomicrobiales</taxon>
        <taxon>Rhizobiaceae</taxon>
        <taxon>Flavimaribacter</taxon>
    </lineage>
</organism>
<keyword evidence="6 8" id="KW-1133">Transmembrane helix</keyword>
<proteinExistence type="inferred from homology"/>
<comment type="subcellular location">
    <subcellularLocation>
        <location evidence="1">Cell membrane</location>
        <topology evidence="1">Multi-pass membrane protein</topology>
    </subcellularLocation>
</comment>
<evidence type="ECO:0000259" key="9">
    <source>
        <dbReference type="PROSITE" id="PS50928"/>
    </source>
</evidence>
<dbReference type="PANTHER" id="PTHR42929">
    <property type="entry name" value="INNER MEMBRANE ABC TRANSPORTER PERMEASE PROTEIN YDCU-RELATED-RELATED"/>
    <property type="match status" value="1"/>
</dbReference>
<dbReference type="AlphaFoldDB" id="A0AAE2ZTP3"/>
<protein>
    <submittedName>
        <fullName evidence="10">ABC transporter permease</fullName>
    </submittedName>
</protein>
<dbReference type="EMBL" id="JAICBX010000008">
    <property type="protein sequence ID" value="MBW8640711.1"/>
    <property type="molecule type" value="Genomic_DNA"/>
</dbReference>
<feature type="transmembrane region" description="Helical" evidence="8">
    <location>
        <begin position="198"/>
        <end position="227"/>
    </location>
</feature>
<dbReference type="InterPro" id="IPR035906">
    <property type="entry name" value="MetI-like_sf"/>
</dbReference>
<evidence type="ECO:0000313" key="11">
    <source>
        <dbReference type="Proteomes" id="UP001196509"/>
    </source>
</evidence>
<comment type="caution">
    <text evidence="10">The sequence shown here is derived from an EMBL/GenBank/DDBJ whole genome shotgun (WGS) entry which is preliminary data.</text>
</comment>
<keyword evidence="7 8" id="KW-0472">Membrane</keyword>
<feature type="transmembrane region" description="Helical" evidence="8">
    <location>
        <begin position="65"/>
        <end position="91"/>
    </location>
</feature>
<sequence>MTTVVRPEARSWPVSLPDSLGIWPLLAALLVLFMLPAATIISNSVTEPENAGLSNFRSVLTDPTFAIFAINTVRTAVLVSIVCAVLGYVYAYVMYRSSPGLRAILIFCALLPLCTSLLVRSFAWTVILRDTGIVNWILINTGVIAQPVGMLRTSFAVTVGMAQILLPFSIFPAYVSMARFDGTLLRASRSLGAGPVRSFLEVFFPATRVGMIAGTVLVFVLSLGYFITPVLLGGPGDQPIAVLIDAQVTSLLDWGAAGAMSAIVTFFVLLFLAIGWRAVSRIFFA</sequence>
<dbReference type="Proteomes" id="UP001196509">
    <property type="component" value="Unassembled WGS sequence"/>
</dbReference>
<feature type="transmembrane region" description="Helical" evidence="8">
    <location>
        <begin position="20"/>
        <end position="45"/>
    </location>
</feature>
<accession>A0AAE2ZTP3</accession>
<reference evidence="10" key="1">
    <citation type="submission" date="2021-08" db="EMBL/GenBank/DDBJ databases">
        <title>Hoeflea bacterium WL0058 sp. nov., isolated from the sediment.</title>
        <authorList>
            <person name="Wang L."/>
            <person name="Zhang D."/>
        </authorList>
    </citation>
    <scope>NUCLEOTIDE SEQUENCE</scope>
    <source>
        <strain evidence="10">WL0058</strain>
    </source>
</reference>
<feature type="transmembrane region" description="Helical" evidence="8">
    <location>
        <begin position="254"/>
        <end position="276"/>
    </location>
</feature>
<dbReference type="PANTHER" id="PTHR42929:SF5">
    <property type="entry name" value="ABC TRANSPORTER PERMEASE PROTEIN"/>
    <property type="match status" value="1"/>
</dbReference>
<dbReference type="SUPFAM" id="SSF161098">
    <property type="entry name" value="MetI-like"/>
    <property type="match status" value="1"/>
</dbReference>
<feature type="transmembrane region" description="Helical" evidence="8">
    <location>
        <begin position="103"/>
        <end position="127"/>
    </location>
</feature>
<gene>
    <name evidence="10" type="ORF">K1W69_26205</name>
</gene>
<dbReference type="GO" id="GO:0005886">
    <property type="term" value="C:plasma membrane"/>
    <property type="evidence" value="ECO:0007669"/>
    <property type="project" value="UniProtKB-SubCell"/>
</dbReference>
<keyword evidence="4" id="KW-1003">Cell membrane</keyword>
<dbReference type="PROSITE" id="PS50928">
    <property type="entry name" value="ABC_TM1"/>
    <property type="match status" value="1"/>
</dbReference>
<evidence type="ECO:0000256" key="7">
    <source>
        <dbReference type="ARBA" id="ARBA00023136"/>
    </source>
</evidence>
<keyword evidence="5 8" id="KW-0812">Transmembrane</keyword>
<evidence type="ECO:0000256" key="2">
    <source>
        <dbReference type="ARBA" id="ARBA00007069"/>
    </source>
</evidence>
<comment type="similarity">
    <text evidence="2">Belongs to the binding-protein-dependent transport system permease family. CysTW subfamily.</text>
</comment>
<evidence type="ECO:0000256" key="5">
    <source>
        <dbReference type="ARBA" id="ARBA00022692"/>
    </source>
</evidence>
<dbReference type="CDD" id="cd06261">
    <property type="entry name" value="TM_PBP2"/>
    <property type="match status" value="1"/>
</dbReference>